<evidence type="ECO:0000259" key="4">
    <source>
        <dbReference type="PROSITE" id="PS51212"/>
    </source>
</evidence>
<feature type="signal peptide" evidence="3">
    <location>
        <begin position="1"/>
        <end position="17"/>
    </location>
</feature>
<dbReference type="Pfam" id="PF01822">
    <property type="entry name" value="WSC"/>
    <property type="match status" value="3"/>
</dbReference>
<evidence type="ECO:0000256" key="3">
    <source>
        <dbReference type="SAM" id="SignalP"/>
    </source>
</evidence>
<evidence type="ECO:0000313" key="5">
    <source>
        <dbReference type="EMBL" id="CAA7261978.1"/>
    </source>
</evidence>
<feature type="domain" description="WSC" evidence="4">
    <location>
        <begin position="627"/>
        <end position="723"/>
    </location>
</feature>
<dbReference type="InterPro" id="IPR051589">
    <property type="entry name" value="Sialate-O-sulfotransferase"/>
</dbReference>
<name>A0A8S0WYF9_CYCAE</name>
<dbReference type="Proteomes" id="UP000467700">
    <property type="component" value="Unassembled WGS sequence"/>
</dbReference>
<dbReference type="PANTHER" id="PTHR45964:SF5">
    <property type="entry name" value="WSCD FAMILY MEMBER CG9164"/>
    <property type="match status" value="1"/>
</dbReference>
<dbReference type="PROSITE" id="PS51212">
    <property type="entry name" value="WSC"/>
    <property type="match status" value="3"/>
</dbReference>
<keyword evidence="3" id="KW-0732">Signal</keyword>
<dbReference type="Gene3D" id="3.20.20.80">
    <property type="entry name" value="Glycosidases"/>
    <property type="match status" value="1"/>
</dbReference>
<dbReference type="InterPro" id="IPR005197">
    <property type="entry name" value="Glyco_hydro_71"/>
</dbReference>
<dbReference type="SMART" id="SM00321">
    <property type="entry name" value="WSC"/>
    <property type="match status" value="3"/>
</dbReference>
<feature type="region of interest" description="Disordered" evidence="2">
    <location>
        <begin position="461"/>
        <end position="492"/>
    </location>
</feature>
<evidence type="ECO:0000256" key="2">
    <source>
        <dbReference type="SAM" id="MobiDB-lite"/>
    </source>
</evidence>
<dbReference type="OrthoDB" id="3257981at2759"/>
<dbReference type="InterPro" id="IPR002889">
    <property type="entry name" value="WSC_carb-bd"/>
</dbReference>
<gene>
    <name evidence="5" type="ORF">AAE3_LOCUS4211</name>
</gene>
<dbReference type="AlphaFoldDB" id="A0A8S0WYF9"/>
<sequence length="829" mass="89012">MHTRLVQLLALAVCVSSSVLQQHHSSLVNTATLKHKRDIHQFSNRTVLHPEGPAALRKRDGTKYVFMHHMVGNTFGYTFADWTEDISRIQAKGVDAIALNVGRSDWQRPQVQMAYDAAASLGTGMKLFYSFDFTEMDCNVDDFVARVNLYGNHPNQFKVNGKPMISSFSGDCLGNFGWATLKQRTNGYLMPFIWGLEGKFDQWPSLDSWFCWGCAWPQGNYAKKMDDDNYYISQLGTRYAATVSNWLYTHFTWKNFYLRGDDWLVINRWEQLMSIRDTLTFVEISNWNDWGESNYYGPVKGAQPSDTTWATDYPHTAWYDMIEYYITAFKTGSYPAITKDAIYFWARPHPAGATASGDGIGKPTGWDWTEDSMWAGVFATAPAMVTLKCGSSSNTFNVVAGVNKLKIPLAAGKMTVQMVRNGQTIIDYTPSGYTYTLNPVLYNYNAWVGSATASVAAPASSSTSASSSATSSASTSSSATSSSTSSSASATPTEWTSYGCVAEGTTGTRRALTAASYSQLNMTPQVCQNLCLGYKYAGVEYGLQCYCGDSLTNNGATGTIISSSSCSTNCAGDATQKCGGSWTMNVYLFNAGTSSSSSSASSTSTTSTSASTTSTSTTTSSTPSATGWTSYGCVAEGTTGARRALTGASYSQTDMTPQLCQGLCSDYQYAGVEYGIQCYCGNSLANNGATGALISSNSCSNNCGGDASQKCGGSWTMNVYVKGASTNPASWNSAGCYVDATTRMLRGLAITQSGLTIEKCTDICDRSGYTMAAAEYGSECHCGSTLYKEGGAGVAVAASQCSMPCEGNSEQTCGAGWRANLYLKPGTTV</sequence>
<reference evidence="5 6" key="1">
    <citation type="submission" date="2020-01" db="EMBL/GenBank/DDBJ databases">
        <authorList>
            <person name="Gupta K D."/>
        </authorList>
    </citation>
    <scope>NUCLEOTIDE SEQUENCE [LARGE SCALE GENOMIC DNA]</scope>
</reference>
<accession>A0A8S0WYF9</accession>
<feature type="domain" description="WSC" evidence="4">
    <location>
        <begin position="730"/>
        <end position="825"/>
    </location>
</feature>
<evidence type="ECO:0000313" key="6">
    <source>
        <dbReference type="Proteomes" id="UP000467700"/>
    </source>
</evidence>
<organism evidence="5 6">
    <name type="scientific">Cyclocybe aegerita</name>
    <name type="common">Black poplar mushroom</name>
    <name type="synonym">Agrocybe aegerita</name>
    <dbReference type="NCBI Taxonomy" id="1973307"/>
    <lineage>
        <taxon>Eukaryota</taxon>
        <taxon>Fungi</taxon>
        <taxon>Dikarya</taxon>
        <taxon>Basidiomycota</taxon>
        <taxon>Agaricomycotina</taxon>
        <taxon>Agaricomycetes</taxon>
        <taxon>Agaricomycetidae</taxon>
        <taxon>Agaricales</taxon>
        <taxon>Agaricineae</taxon>
        <taxon>Bolbitiaceae</taxon>
        <taxon>Cyclocybe</taxon>
    </lineage>
</organism>
<dbReference type="PANTHER" id="PTHR45964">
    <property type="entry name" value="WSCD FAMILY MEMBER CG9164"/>
    <property type="match status" value="1"/>
</dbReference>
<dbReference type="CDD" id="cd11577">
    <property type="entry name" value="GH71"/>
    <property type="match status" value="1"/>
</dbReference>
<feature type="domain" description="WSC" evidence="4">
    <location>
        <begin position="494"/>
        <end position="590"/>
    </location>
</feature>
<feature type="region of interest" description="Disordered" evidence="2">
    <location>
        <begin position="594"/>
        <end position="626"/>
    </location>
</feature>
<keyword evidence="6" id="KW-1185">Reference proteome</keyword>
<protein>
    <recommendedName>
        <fullName evidence="4">WSC domain-containing protein</fullName>
    </recommendedName>
</protein>
<dbReference type="EMBL" id="CACVBS010000035">
    <property type="protein sequence ID" value="CAA7261978.1"/>
    <property type="molecule type" value="Genomic_DNA"/>
</dbReference>
<comment type="caution">
    <text evidence="5">The sequence shown here is derived from an EMBL/GenBank/DDBJ whole genome shotgun (WGS) entry which is preliminary data.</text>
</comment>
<dbReference type="Pfam" id="PF03659">
    <property type="entry name" value="Glyco_hydro_71"/>
    <property type="match status" value="1"/>
</dbReference>
<feature type="chain" id="PRO_5035873547" description="WSC domain-containing protein" evidence="3">
    <location>
        <begin position="18"/>
        <end position="829"/>
    </location>
</feature>
<keyword evidence="1" id="KW-0677">Repeat</keyword>
<evidence type="ECO:0000256" key="1">
    <source>
        <dbReference type="ARBA" id="ARBA00022737"/>
    </source>
</evidence>
<proteinExistence type="predicted"/>
<dbReference type="GO" id="GO:0051118">
    <property type="term" value="F:glucan endo-1,3-alpha-glucosidase activity"/>
    <property type="evidence" value="ECO:0007669"/>
    <property type="project" value="InterPro"/>
</dbReference>